<keyword evidence="1" id="KW-0472">Membrane</keyword>
<keyword evidence="3" id="KW-1185">Reference proteome</keyword>
<reference evidence="2 3" key="1">
    <citation type="submission" date="2020-10" db="EMBL/GenBank/DDBJ databases">
        <title>The Coptis chinensis genome and diversification of protoberbering-type alkaloids.</title>
        <authorList>
            <person name="Wang B."/>
            <person name="Shu S."/>
            <person name="Song C."/>
            <person name="Liu Y."/>
        </authorList>
    </citation>
    <scope>NUCLEOTIDE SEQUENCE [LARGE SCALE GENOMIC DNA]</scope>
    <source>
        <strain evidence="2">HL-2020</strain>
        <tissue evidence="2">Leaf</tissue>
    </source>
</reference>
<dbReference type="AlphaFoldDB" id="A0A835IFK0"/>
<dbReference type="InterPro" id="IPR010605">
    <property type="entry name" value="DUF1191"/>
</dbReference>
<comment type="caution">
    <text evidence="2">The sequence shown here is derived from an EMBL/GenBank/DDBJ whole genome shotgun (WGS) entry which is preliminary data.</text>
</comment>
<evidence type="ECO:0000313" key="3">
    <source>
        <dbReference type="Proteomes" id="UP000631114"/>
    </source>
</evidence>
<evidence type="ECO:0000313" key="2">
    <source>
        <dbReference type="EMBL" id="KAF9614848.1"/>
    </source>
</evidence>
<dbReference type="Pfam" id="PF06697">
    <property type="entry name" value="DUF1191"/>
    <property type="match status" value="1"/>
</dbReference>
<dbReference type="Proteomes" id="UP000631114">
    <property type="component" value="Unassembled WGS sequence"/>
</dbReference>
<gene>
    <name evidence="2" type="ORF">IFM89_020945</name>
</gene>
<dbReference type="OrthoDB" id="1101105at2759"/>
<name>A0A835IFK0_9MAGN</name>
<feature type="transmembrane region" description="Helical" evidence="1">
    <location>
        <begin position="7"/>
        <end position="29"/>
    </location>
</feature>
<accession>A0A835IFK0</accession>
<dbReference type="PANTHER" id="PTHR33512:SF1">
    <property type="entry name" value="PROTEIN, PUTATIVE (DUF1191)-RELATED"/>
    <property type="match status" value="1"/>
</dbReference>
<protein>
    <submittedName>
        <fullName evidence="2">Uncharacterized protein</fullName>
    </submittedName>
</protein>
<organism evidence="2 3">
    <name type="scientific">Coptis chinensis</name>
    <dbReference type="NCBI Taxonomy" id="261450"/>
    <lineage>
        <taxon>Eukaryota</taxon>
        <taxon>Viridiplantae</taxon>
        <taxon>Streptophyta</taxon>
        <taxon>Embryophyta</taxon>
        <taxon>Tracheophyta</taxon>
        <taxon>Spermatophyta</taxon>
        <taxon>Magnoliopsida</taxon>
        <taxon>Ranunculales</taxon>
        <taxon>Ranunculaceae</taxon>
        <taxon>Coptidoideae</taxon>
        <taxon>Coptis</taxon>
    </lineage>
</organism>
<sequence>MGSPLSLILWNNVVVIVFIWLSITTIHTLQTEATRVFDPVLGRYAFQSYNKHNKTGFLYNVRLPANLSGIGVDTVRFRCGSLRRYGAQIREFSLAMGVTVHPCLERVLIVRQNLGEQWSPLYYDAYNISGYQLVSHVLGLVAYDASNLSSTRPYEVGLFAEETPIKIDFSKVAKINSTNIRVLCASFDSDRKISISPQASPNVCVTEKNGHFGLVIETLQSPPESTRVSGLKIIIVSTIGGALAAFLLGLLVRALLVKVKKRSQLVEMERKAYEEEALQISMVGHVRAPMASGTRTQPRLEHDYIPPI</sequence>
<feature type="transmembrane region" description="Helical" evidence="1">
    <location>
        <begin position="233"/>
        <end position="256"/>
    </location>
</feature>
<dbReference type="PANTHER" id="PTHR33512">
    <property type="entry name" value="PROTEIN, PUTATIVE (DUF1191)-RELATED"/>
    <property type="match status" value="1"/>
</dbReference>
<evidence type="ECO:0000256" key="1">
    <source>
        <dbReference type="SAM" id="Phobius"/>
    </source>
</evidence>
<keyword evidence="1" id="KW-0812">Transmembrane</keyword>
<keyword evidence="1" id="KW-1133">Transmembrane helix</keyword>
<dbReference type="EMBL" id="JADFTS010000003">
    <property type="protein sequence ID" value="KAF9614848.1"/>
    <property type="molecule type" value="Genomic_DNA"/>
</dbReference>
<proteinExistence type="predicted"/>
<dbReference type="GO" id="GO:0016020">
    <property type="term" value="C:membrane"/>
    <property type="evidence" value="ECO:0007669"/>
    <property type="project" value="TreeGrafter"/>
</dbReference>